<dbReference type="PROSITE" id="PS50190">
    <property type="entry name" value="SEC7"/>
    <property type="match status" value="1"/>
</dbReference>
<dbReference type="OrthoDB" id="10258608at2759"/>
<dbReference type="InterPro" id="IPR016024">
    <property type="entry name" value="ARM-type_fold"/>
</dbReference>
<dbReference type="PANTHER" id="PTHR10663:SF388">
    <property type="entry name" value="GOLGI-SPECIFIC BREFELDIN A-RESISTANCE GUANINE NUCLEOTIDE EXCHANGE FACTOR 1"/>
    <property type="match status" value="1"/>
</dbReference>
<organism evidence="3 4">
    <name type="scientific">Mucor saturninus</name>
    <dbReference type="NCBI Taxonomy" id="64648"/>
    <lineage>
        <taxon>Eukaryota</taxon>
        <taxon>Fungi</taxon>
        <taxon>Fungi incertae sedis</taxon>
        <taxon>Mucoromycota</taxon>
        <taxon>Mucoromycotina</taxon>
        <taxon>Mucoromycetes</taxon>
        <taxon>Mucorales</taxon>
        <taxon>Mucorineae</taxon>
        <taxon>Mucoraceae</taxon>
        <taxon>Mucor</taxon>
    </lineage>
</organism>
<dbReference type="EMBL" id="JAEPRD010000065">
    <property type="protein sequence ID" value="KAG2202035.1"/>
    <property type="molecule type" value="Genomic_DNA"/>
</dbReference>
<accession>A0A8H7R1X8</accession>
<comment type="caution">
    <text evidence="3">The sequence shown here is derived from an EMBL/GenBank/DDBJ whole genome shotgun (WGS) entry which is preliminary data.</text>
</comment>
<feature type="region of interest" description="Disordered" evidence="1">
    <location>
        <begin position="446"/>
        <end position="481"/>
    </location>
</feature>
<dbReference type="PANTHER" id="PTHR10663">
    <property type="entry name" value="GUANYL-NUCLEOTIDE EXCHANGE FACTOR"/>
    <property type="match status" value="1"/>
</dbReference>
<dbReference type="SUPFAM" id="SSF48371">
    <property type="entry name" value="ARM repeat"/>
    <property type="match status" value="1"/>
</dbReference>
<dbReference type="GO" id="GO:0005085">
    <property type="term" value="F:guanyl-nucleotide exchange factor activity"/>
    <property type="evidence" value="ECO:0007669"/>
    <property type="project" value="InterPro"/>
</dbReference>
<keyword evidence="4" id="KW-1185">Reference proteome</keyword>
<dbReference type="SMART" id="SM00222">
    <property type="entry name" value="Sec7"/>
    <property type="match status" value="1"/>
</dbReference>
<dbReference type="SUPFAM" id="SSF48425">
    <property type="entry name" value="Sec7 domain"/>
    <property type="match status" value="1"/>
</dbReference>
<dbReference type="CDD" id="cd00171">
    <property type="entry name" value="Sec7"/>
    <property type="match status" value="1"/>
</dbReference>
<reference evidence="3" key="1">
    <citation type="submission" date="2020-12" db="EMBL/GenBank/DDBJ databases">
        <title>Metabolic potential, ecology and presence of endohyphal bacteria is reflected in genomic diversity of Mucoromycotina.</title>
        <authorList>
            <person name="Muszewska A."/>
            <person name="Okrasinska A."/>
            <person name="Steczkiewicz K."/>
            <person name="Drgas O."/>
            <person name="Orlowska M."/>
            <person name="Perlinska-Lenart U."/>
            <person name="Aleksandrzak-Piekarczyk T."/>
            <person name="Szatraj K."/>
            <person name="Zielenkiewicz U."/>
            <person name="Pilsyk S."/>
            <person name="Malc E."/>
            <person name="Mieczkowski P."/>
            <person name="Kruszewska J.S."/>
            <person name="Biernat P."/>
            <person name="Pawlowska J."/>
        </authorList>
    </citation>
    <scope>NUCLEOTIDE SEQUENCE</scope>
    <source>
        <strain evidence="3">WA0000017839</strain>
    </source>
</reference>
<dbReference type="InterPro" id="IPR032691">
    <property type="entry name" value="Mon2/Sec7/BIG1-like_HUS"/>
</dbReference>
<name>A0A8H7R1X8_9FUNG</name>
<evidence type="ECO:0000313" key="4">
    <source>
        <dbReference type="Proteomes" id="UP000603453"/>
    </source>
</evidence>
<evidence type="ECO:0000259" key="2">
    <source>
        <dbReference type="PROSITE" id="PS50190"/>
    </source>
</evidence>
<dbReference type="Pfam" id="PF12783">
    <property type="entry name" value="Sec7-like_HUS"/>
    <property type="match status" value="1"/>
</dbReference>
<dbReference type="InterPro" id="IPR023394">
    <property type="entry name" value="Sec7_C_sf"/>
</dbReference>
<dbReference type="Proteomes" id="UP000603453">
    <property type="component" value="Unassembled WGS sequence"/>
</dbReference>
<dbReference type="Pfam" id="PF01369">
    <property type="entry name" value="Sec7"/>
    <property type="match status" value="1"/>
</dbReference>
<dbReference type="GO" id="GO:0032012">
    <property type="term" value="P:regulation of ARF protein signal transduction"/>
    <property type="evidence" value="ECO:0007669"/>
    <property type="project" value="InterPro"/>
</dbReference>
<feature type="domain" description="SEC7" evidence="2">
    <location>
        <begin position="788"/>
        <end position="980"/>
    </location>
</feature>
<proteinExistence type="predicted"/>
<dbReference type="InterPro" id="IPR000904">
    <property type="entry name" value="Sec7_dom"/>
</dbReference>
<evidence type="ECO:0000256" key="1">
    <source>
        <dbReference type="SAM" id="MobiDB-lite"/>
    </source>
</evidence>
<evidence type="ECO:0000313" key="3">
    <source>
        <dbReference type="EMBL" id="KAG2202035.1"/>
    </source>
</evidence>
<dbReference type="InterPro" id="IPR035999">
    <property type="entry name" value="Sec7_dom_sf"/>
</dbReference>
<dbReference type="Gene3D" id="1.10.1000.11">
    <property type="entry name" value="Arf Nucleotide-binding Site Opener,domain 2"/>
    <property type="match status" value="1"/>
</dbReference>
<dbReference type="GO" id="GO:0016192">
    <property type="term" value="P:vesicle-mediated transport"/>
    <property type="evidence" value="ECO:0007669"/>
    <property type="project" value="UniProtKB-ARBA"/>
</dbReference>
<gene>
    <name evidence="3" type="ORF">INT47_006227</name>
</gene>
<dbReference type="Gene3D" id="1.10.220.20">
    <property type="match status" value="1"/>
</dbReference>
<sequence length="1408" mass="157856">MECVDVDGNGVRVVTPPRLNNKITLSCTENTNRWVFYGTRPDILDWLKNHGEIQLENAIFSSGRPTSFNTHTELVIDLLTYSDPDQSVLSYFKSFVQTDFQNEKVKVEIRPRIESKDQMINTLCRVIVKSGVLFGDILNTLNQEWYQPTPTYLQQANDLLNDCPGPIHISSTDAPINIQPFSMTADTSRSAITSPIDGPISRVPENHPTKIKSELTWSQLVHAEIIAVTSAMRKNARWSGMGVNGLRMGGLGNSMGLRSAQMHAKDLNTKEENPLMEGFDNLRSFLENVNVDVRDVDAVTLLNPFLEVIRSGNTTGPIAGTALGSVEKLLHYGIIGVHNPRVSVAMNALSSAATHCKFEASDAASDELVLLRMLQVLQMAITSECGQVLSDEAVCEMMETGLSMCCQMRLSEMLRRSAEHVMINMVIAIFERLKCLEDEWLFVDTPNDATEEPADPHMSTPKPSPSPTLQSTEEQSTDAEKDVVLTESPKMEEPIVESPAAVEPAPLRAYGLPAIRELLRVLISLLNPHEHKHTDSMRLMALSILNVAFEVGGKSIGGFETLRSLVTDDFCRYVFQLAKTDSTPLLALSLRVITTVFDTMRPYLKLQQELFIFFLIERLSPTSGAGSRGVSVDVDDEGKVTFVSSRSDADPRAGKVDIRSGSPNMFLGKSTDYPRQNKNYSTSEQMAITAEVRELLLESLLQFARMPTFMVDLWYNYDCDLTCGDLFENLIQFLSKNSFPDHQSYSLMNSHVLCLDTLLMFIGQMVERVNTEYSDDDYVVCELTSVEELLERKARKRIILKGSSLFNESPKKGIKFLIEQGIIQPDEHGNNDVSLSNFLRSTQQLDKKSLGEFLGRPENFDTLKVYMRQFDFVGKRMDEAFRMVLETFRLPGESQQIMRVTDTFAEAYFESGPKEIYNITAAQILAYSVIMLNTDQHNPQIGRQARMSLDQYVRNVRGVNNNDDFPREYLRLIFEHIQQDEILMPEEHDGLMGFNYAWKQLQQRSASSGYFVQCDTSCYDKAVFELSWKPVVAAISYVFSTAQDDDTLQKAITGFRHCASLAAHFELYDVFDSIVVNLATMTGLLENGTGNATVPDPIVDVAGQKYVVSKLAVRFGRNYKGQLAAVVMFAIVTRHGDSLRKGWLKVLQIIRNLFLNSLLPSSMLQVEDFLSGTTSIPLKPKSPKPTKQASRRDGSLLSTLSSYLLSPYSNDETYCRDPTEEEVESTMCAVDCVAACKLEELFTDISSLQTDTLKCLLTAIRSVGYDTEVMKKATITIPYDPATVLFLEFMITITVRNADRIDELWPYATEYIFGILEFADKQSVLVVERTVVGLLRLCICSASQNVMLDEILKCLHILRDFPPNVTQAVAEQMMAGIFNLSSANSDNRNDAEFLNTILEIKQKVANSL</sequence>
<protein>
    <recommendedName>
        <fullName evidence="2">SEC7 domain-containing protein</fullName>
    </recommendedName>
</protein>
<dbReference type="GO" id="GO:0005794">
    <property type="term" value="C:Golgi apparatus"/>
    <property type="evidence" value="ECO:0007669"/>
    <property type="project" value="UniProtKB-ARBA"/>
</dbReference>